<comment type="caution">
    <text evidence="2">The sequence shown here is derived from an EMBL/GenBank/DDBJ whole genome shotgun (WGS) entry which is preliminary data.</text>
</comment>
<evidence type="ECO:0000313" key="2">
    <source>
        <dbReference type="EMBL" id="GAA0581530.1"/>
    </source>
</evidence>
<feature type="compositionally biased region" description="Low complexity" evidence="1">
    <location>
        <begin position="78"/>
        <end position="91"/>
    </location>
</feature>
<dbReference type="Gene3D" id="2.40.160.20">
    <property type="match status" value="1"/>
</dbReference>
<accession>A0ABP3Q2N4</accession>
<dbReference type="RefSeq" id="WP_166935082.1">
    <property type="nucleotide sequence ID" value="NZ_BAAADD010000009.1"/>
</dbReference>
<organism evidence="2 3">
    <name type="scientific">Rhizomicrobium electricum</name>
    <dbReference type="NCBI Taxonomy" id="480070"/>
    <lineage>
        <taxon>Bacteria</taxon>
        <taxon>Pseudomonadati</taxon>
        <taxon>Pseudomonadota</taxon>
        <taxon>Alphaproteobacteria</taxon>
        <taxon>Micropepsales</taxon>
        <taxon>Micropepsaceae</taxon>
        <taxon>Rhizomicrobium</taxon>
    </lineage>
</organism>
<proteinExistence type="predicted"/>
<keyword evidence="3" id="KW-1185">Reference proteome</keyword>
<reference evidence="3" key="1">
    <citation type="journal article" date="2019" name="Int. J. Syst. Evol. Microbiol.">
        <title>The Global Catalogue of Microorganisms (GCM) 10K type strain sequencing project: providing services to taxonomists for standard genome sequencing and annotation.</title>
        <authorList>
            <consortium name="The Broad Institute Genomics Platform"/>
            <consortium name="The Broad Institute Genome Sequencing Center for Infectious Disease"/>
            <person name="Wu L."/>
            <person name="Ma J."/>
        </authorList>
    </citation>
    <scope>NUCLEOTIDE SEQUENCE [LARGE SCALE GENOMIC DNA]</scope>
    <source>
        <strain evidence="3">JCM 15089</strain>
    </source>
</reference>
<evidence type="ECO:0000256" key="1">
    <source>
        <dbReference type="SAM" id="MobiDB-lite"/>
    </source>
</evidence>
<feature type="region of interest" description="Disordered" evidence="1">
    <location>
        <begin position="65"/>
        <end position="95"/>
    </location>
</feature>
<evidence type="ECO:0008006" key="4">
    <source>
        <dbReference type="Google" id="ProtNLM"/>
    </source>
</evidence>
<sequence>MKSTASRPGLTALWRILIGAGLGIFAAAAPALAQSEPPAWWKTCQAIRDDRARLACFDVSVPADQPATDRPLRTPPRTGATPAVATQTAAPAEHRKHPVSYRASIGYGLGIGSHGGNFIVNHGALTSTAGIGSDGDAGTVQFWIDHWIGRDWSIGLEYLYLNSEGKLILDLPKGAEVLTDPINAHTTINAHGHLGFVNVAYRPGTKAILQPYIGTGLGVGWGSVNADLGASNAFVGSYTYTQRSSTMFGALQGFMGIDVSMGPNYYGSTFAKAVWMPGRPFFKLHQRYLEFVLGGGIGRKF</sequence>
<name>A0ABP3Q2N4_9PROT</name>
<protein>
    <recommendedName>
        <fullName evidence="4">Outer membrane protein beta-barrel domain-containing protein</fullName>
    </recommendedName>
</protein>
<dbReference type="EMBL" id="BAAADD010000009">
    <property type="protein sequence ID" value="GAA0581530.1"/>
    <property type="molecule type" value="Genomic_DNA"/>
</dbReference>
<evidence type="ECO:0000313" key="3">
    <source>
        <dbReference type="Proteomes" id="UP001499951"/>
    </source>
</evidence>
<gene>
    <name evidence="2" type="ORF">GCM10008942_32990</name>
</gene>
<dbReference type="Proteomes" id="UP001499951">
    <property type="component" value="Unassembled WGS sequence"/>
</dbReference>